<feature type="compositionally biased region" description="Low complexity" evidence="1">
    <location>
        <begin position="252"/>
        <end position="266"/>
    </location>
</feature>
<proteinExistence type="predicted"/>
<dbReference type="AlphaFoldDB" id="A0AAD5SCU1"/>
<keyword evidence="2" id="KW-0472">Membrane</keyword>
<keyword evidence="4" id="KW-1185">Reference proteome</keyword>
<feature type="region of interest" description="Disordered" evidence="1">
    <location>
        <begin position="248"/>
        <end position="275"/>
    </location>
</feature>
<dbReference type="Proteomes" id="UP001212841">
    <property type="component" value="Unassembled WGS sequence"/>
</dbReference>
<evidence type="ECO:0000313" key="4">
    <source>
        <dbReference type="Proteomes" id="UP001212841"/>
    </source>
</evidence>
<feature type="region of interest" description="Disordered" evidence="1">
    <location>
        <begin position="351"/>
        <end position="379"/>
    </location>
</feature>
<organism evidence="3 4">
    <name type="scientific">Rhizophlyctis rosea</name>
    <dbReference type="NCBI Taxonomy" id="64517"/>
    <lineage>
        <taxon>Eukaryota</taxon>
        <taxon>Fungi</taxon>
        <taxon>Fungi incertae sedis</taxon>
        <taxon>Chytridiomycota</taxon>
        <taxon>Chytridiomycota incertae sedis</taxon>
        <taxon>Chytridiomycetes</taxon>
        <taxon>Rhizophlyctidales</taxon>
        <taxon>Rhizophlyctidaceae</taxon>
        <taxon>Rhizophlyctis</taxon>
    </lineage>
</organism>
<gene>
    <name evidence="3" type="ORF">HK097_006898</name>
</gene>
<feature type="region of interest" description="Disordered" evidence="1">
    <location>
        <begin position="174"/>
        <end position="197"/>
    </location>
</feature>
<keyword evidence="2" id="KW-1133">Transmembrane helix</keyword>
<reference evidence="3" key="1">
    <citation type="submission" date="2020-05" db="EMBL/GenBank/DDBJ databases">
        <title>Phylogenomic resolution of chytrid fungi.</title>
        <authorList>
            <person name="Stajich J.E."/>
            <person name="Amses K."/>
            <person name="Simmons R."/>
            <person name="Seto K."/>
            <person name="Myers J."/>
            <person name="Bonds A."/>
            <person name="Quandt C.A."/>
            <person name="Barry K."/>
            <person name="Liu P."/>
            <person name="Grigoriev I."/>
            <person name="Longcore J.E."/>
            <person name="James T.Y."/>
        </authorList>
    </citation>
    <scope>NUCLEOTIDE SEQUENCE</scope>
    <source>
        <strain evidence="3">JEL0318</strain>
    </source>
</reference>
<protein>
    <submittedName>
        <fullName evidence="3">Uncharacterized protein</fullName>
    </submittedName>
</protein>
<feature type="transmembrane region" description="Helical" evidence="2">
    <location>
        <begin position="34"/>
        <end position="57"/>
    </location>
</feature>
<accession>A0AAD5SCU1</accession>
<evidence type="ECO:0000256" key="1">
    <source>
        <dbReference type="SAM" id="MobiDB-lite"/>
    </source>
</evidence>
<comment type="caution">
    <text evidence="3">The sequence shown here is derived from an EMBL/GenBank/DDBJ whole genome shotgun (WGS) entry which is preliminary data.</text>
</comment>
<evidence type="ECO:0000313" key="3">
    <source>
        <dbReference type="EMBL" id="KAJ3052097.1"/>
    </source>
</evidence>
<sequence length="379" mass="40218">MRIGHRSVAVNTSLKPEQYSSGLRGNPSKPQGHYTLAVILVVVAGAAFVCGVGFACWRRKRMARETNTCTIVSSHSHQHPAAPTSSAHSISGLSASIASTTSVTSKCGTLKRWYLAFRRRILAGKSWKVEKPKSIVPVIEKKRLEKLQDASEKGQDSAYSSSASKWSLAAHPRASLTPHLPKPPSITSIKTYPAKSIDTRSQGRASIYSGYSDTPIDSPSLFLHNLPESLPDISTPAVNFSLPRSETFPHRASTATAPPPSTNTTSLNRPESTKSSIASVLSTKAASTTALFSGTSNLNINVSGTGAGGPRSDAGTLTSTRAIHAPSIVSGRSGRVGGDYVSVVTAWSFGEKSVETGREKEKGADGWSVRDRETESLNS</sequence>
<feature type="compositionally biased region" description="Basic and acidic residues" evidence="1">
    <location>
        <begin position="352"/>
        <end position="379"/>
    </location>
</feature>
<evidence type="ECO:0000256" key="2">
    <source>
        <dbReference type="SAM" id="Phobius"/>
    </source>
</evidence>
<name>A0AAD5SCU1_9FUNG</name>
<keyword evidence="2" id="KW-0812">Transmembrane</keyword>
<dbReference type="EMBL" id="JADGJD010000327">
    <property type="protein sequence ID" value="KAJ3052097.1"/>
    <property type="molecule type" value="Genomic_DNA"/>
</dbReference>